<dbReference type="InterPro" id="IPR029787">
    <property type="entry name" value="Nucleotide_cyclase"/>
</dbReference>
<dbReference type="PANTHER" id="PTHR45138">
    <property type="entry name" value="REGULATORY COMPONENTS OF SENSORY TRANSDUCTION SYSTEM"/>
    <property type="match status" value="1"/>
</dbReference>
<evidence type="ECO:0000256" key="1">
    <source>
        <dbReference type="ARBA" id="ARBA00001946"/>
    </source>
</evidence>
<dbReference type="OrthoDB" id="9803824at2"/>
<comment type="catalytic activity">
    <reaction evidence="3">
        <text>2 GTP = 3',3'-c-di-GMP + 2 diphosphate</text>
        <dbReference type="Rhea" id="RHEA:24898"/>
        <dbReference type="ChEBI" id="CHEBI:33019"/>
        <dbReference type="ChEBI" id="CHEBI:37565"/>
        <dbReference type="ChEBI" id="CHEBI:58805"/>
        <dbReference type="EC" id="2.7.7.65"/>
    </reaction>
</comment>
<evidence type="ECO:0000256" key="2">
    <source>
        <dbReference type="ARBA" id="ARBA00012528"/>
    </source>
</evidence>
<name>G7UU13_PSEUP</name>
<dbReference type="AlphaFoldDB" id="G7UU13"/>
<accession>G7UU13</accession>
<dbReference type="FunFam" id="3.30.70.270:FF:000001">
    <property type="entry name" value="Diguanylate cyclase domain protein"/>
    <property type="match status" value="1"/>
</dbReference>
<dbReference type="NCBIfam" id="TIGR00254">
    <property type="entry name" value="GGDEF"/>
    <property type="match status" value="1"/>
</dbReference>
<dbReference type="SMART" id="SM00065">
    <property type="entry name" value="GAF"/>
    <property type="match status" value="1"/>
</dbReference>
<gene>
    <name evidence="7" type="ordered locus">DSC_14015</name>
</gene>
<dbReference type="RefSeq" id="WP_014161620.1">
    <property type="nucleotide sequence ID" value="NC_016147.2"/>
</dbReference>
<dbReference type="Pfam" id="PF01590">
    <property type="entry name" value="GAF"/>
    <property type="match status" value="1"/>
</dbReference>
<reference evidence="7 8" key="1">
    <citation type="journal article" date="2012" name="J. Bacteriol.">
        <title>Complete Genome Sequence of the BTEX-Degrading Bacterium Pseudoxanthomonas spadix BD-a59.</title>
        <authorList>
            <person name="Lee S.H."/>
            <person name="Jin H.M."/>
            <person name="Lee H.J."/>
            <person name="Kim J.M."/>
            <person name="Jeon C.O."/>
        </authorList>
    </citation>
    <scope>NUCLEOTIDE SEQUENCE [LARGE SCALE GENOMIC DNA]</scope>
    <source>
        <strain evidence="7 8">BD-a59</strain>
    </source>
</reference>
<dbReference type="PANTHER" id="PTHR45138:SF9">
    <property type="entry name" value="DIGUANYLATE CYCLASE DGCM-RELATED"/>
    <property type="match status" value="1"/>
</dbReference>
<dbReference type="CDD" id="cd01949">
    <property type="entry name" value="GGDEF"/>
    <property type="match status" value="1"/>
</dbReference>
<dbReference type="Gene3D" id="3.30.70.270">
    <property type="match status" value="1"/>
</dbReference>
<proteinExistence type="predicted"/>
<dbReference type="GO" id="GO:0005886">
    <property type="term" value="C:plasma membrane"/>
    <property type="evidence" value="ECO:0007669"/>
    <property type="project" value="TreeGrafter"/>
</dbReference>
<dbReference type="InterPro" id="IPR000160">
    <property type="entry name" value="GGDEF_dom"/>
</dbReference>
<dbReference type="eggNOG" id="COG2203">
    <property type="taxonomic scope" value="Bacteria"/>
</dbReference>
<sequence>MLTTRRIANQIGPLLAALIFVAIGVGVLQGTDRFATDARWVSHTNEVIARIEEIEARLRDAESAQRGYLLTGQVDYLASYQAGKTQLPELFAELDNLVRDNPGQKQRIVQLRTLIDHRLRQADNTLRIYDAQGLAAAQAAIGDDARITSDAIRRQAGLMGDTERTLLVQRAASSDRSANLLKALAVAGIPFGIAVIAMVYVLMLREIRGRSAAERQTLAANARLQASVAELEHTGADLRELSHFASMLQSCVQAEEALALTTQLMQRLLPGTGGSVYRIRASNDYTEAMAHWGVPPVRSAQLLPPDQCWALRRGKPQLVHGPGEAVRCRHLESGSGATACIPLSAQGHQLGFLYVSAADDGFLARVQLIETAAEQLAMALSNLQLQERLRIQSIREPLTGLFNRRYLEESLARELSRCERRGLPLALMMLDLDHFKRFNDTHGHPGGDALLAGLGKLLQGLSRPEDIACRYGGEEFTLILPEATAELALERAEQIRAAVQAMRVQHMGKDLPPVTVSIGVAVAPHDGTDPESLLGHADRALYRAKARGRNRVESGHAVHALPGAQRHGRGADQPG</sequence>
<feature type="transmembrane region" description="Helical" evidence="5">
    <location>
        <begin position="180"/>
        <end position="202"/>
    </location>
</feature>
<dbReference type="STRING" id="1045855.DSC_14015"/>
<organism evidence="7 8">
    <name type="scientific">Pseudoxanthomonas spadix (strain BD-a59)</name>
    <dbReference type="NCBI Taxonomy" id="1045855"/>
    <lineage>
        <taxon>Bacteria</taxon>
        <taxon>Pseudomonadati</taxon>
        <taxon>Pseudomonadota</taxon>
        <taxon>Gammaproteobacteria</taxon>
        <taxon>Lysobacterales</taxon>
        <taxon>Lysobacteraceae</taxon>
        <taxon>Pseudoxanthomonas</taxon>
    </lineage>
</organism>
<evidence type="ECO:0000256" key="4">
    <source>
        <dbReference type="SAM" id="MobiDB-lite"/>
    </source>
</evidence>
<dbReference type="SUPFAM" id="SSF55781">
    <property type="entry name" value="GAF domain-like"/>
    <property type="match status" value="1"/>
</dbReference>
<dbReference type="Pfam" id="PF00990">
    <property type="entry name" value="GGDEF"/>
    <property type="match status" value="1"/>
</dbReference>
<evidence type="ECO:0000313" key="8">
    <source>
        <dbReference type="Proteomes" id="UP000005870"/>
    </source>
</evidence>
<dbReference type="HOGENOM" id="CLU_000445_11_24_6"/>
<keyword evidence="5" id="KW-0812">Transmembrane</keyword>
<dbReference type="EC" id="2.7.7.65" evidence="2"/>
<protein>
    <recommendedName>
        <fullName evidence="2">diguanylate cyclase</fullName>
        <ecNumber evidence="2">2.7.7.65</ecNumber>
    </recommendedName>
</protein>
<dbReference type="Gene3D" id="3.30.450.40">
    <property type="match status" value="1"/>
</dbReference>
<evidence type="ECO:0000256" key="5">
    <source>
        <dbReference type="SAM" id="Phobius"/>
    </source>
</evidence>
<evidence type="ECO:0000259" key="6">
    <source>
        <dbReference type="PROSITE" id="PS50887"/>
    </source>
</evidence>
<dbReference type="eggNOG" id="COG5278">
    <property type="taxonomic scope" value="Bacteria"/>
</dbReference>
<dbReference type="GO" id="GO:1902201">
    <property type="term" value="P:negative regulation of bacterial-type flagellum-dependent cell motility"/>
    <property type="evidence" value="ECO:0007669"/>
    <property type="project" value="TreeGrafter"/>
</dbReference>
<dbReference type="GO" id="GO:0043709">
    <property type="term" value="P:cell adhesion involved in single-species biofilm formation"/>
    <property type="evidence" value="ECO:0007669"/>
    <property type="project" value="TreeGrafter"/>
</dbReference>
<comment type="cofactor">
    <cofactor evidence="1">
        <name>Mg(2+)</name>
        <dbReference type="ChEBI" id="CHEBI:18420"/>
    </cofactor>
</comment>
<evidence type="ECO:0000313" key="7">
    <source>
        <dbReference type="EMBL" id="AER57447.1"/>
    </source>
</evidence>
<dbReference type="Pfam" id="PF05227">
    <property type="entry name" value="CHASE3"/>
    <property type="match status" value="1"/>
</dbReference>
<dbReference type="CDD" id="cd19410">
    <property type="entry name" value="HK9-like_sensor"/>
    <property type="match status" value="1"/>
</dbReference>
<dbReference type="InterPro" id="IPR007891">
    <property type="entry name" value="CHASE3"/>
</dbReference>
<feature type="domain" description="GGDEF" evidence="6">
    <location>
        <begin position="423"/>
        <end position="557"/>
    </location>
</feature>
<keyword evidence="8" id="KW-1185">Reference proteome</keyword>
<dbReference type="eggNOG" id="COG3706">
    <property type="taxonomic scope" value="Bacteria"/>
</dbReference>
<evidence type="ECO:0000256" key="3">
    <source>
        <dbReference type="ARBA" id="ARBA00034247"/>
    </source>
</evidence>
<dbReference type="KEGG" id="psd:DSC_14015"/>
<dbReference type="InterPro" id="IPR050469">
    <property type="entry name" value="Diguanylate_Cyclase"/>
</dbReference>
<keyword evidence="5" id="KW-1133">Transmembrane helix</keyword>
<dbReference type="Proteomes" id="UP000005870">
    <property type="component" value="Chromosome"/>
</dbReference>
<feature type="region of interest" description="Disordered" evidence="4">
    <location>
        <begin position="548"/>
        <end position="575"/>
    </location>
</feature>
<dbReference type="SMART" id="SM00267">
    <property type="entry name" value="GGDEF"/>
    <property type="match status" value="1"/>
</dbReference>
<dbReference type="EMBL" id="CP003093">
    <property type="protein sequence ID" value="AER57447.1"/>
    <property type="molecule type" value="Genomic_DNA"/>
</dbReference>
<dbReference type="InterPro" id="IPR043128">
    <property type="entry name" value="Rev_trsase/Diguanyl_cyclase"/>
</dbReference>
<keyword evidence="5" id="KW-0472">Membrane</keyword>
<dbReference type="SUPFAM" id="SSF55073">
    <property type="entry name" value="Nucleotide cyclase"/>
    <property type="match status" value="1"/>
</dbReference>
<dbReference type="GO" id="GO:0052621">
    <property type="term" value="F:diguanylate cyclase activity"/>
    <property type="evidence" value="ECO:0007669"/>
    <property type="project" value="UniProtKB-EC"/>
</dbReference>
<dbReference type="InterPro" id="IPR029016">
    <property type="entry name" value="GAF-like_dom_sf"/>
</dbReference>
<dbReference type="PROSITE" id="PS50887">
    <property type="entry name" value="GGDEF"/>
    <property type="match status" value="1"/>
</dbReference>
<dbReference type="InterPro" id="IPR003018">
    <property type="entry name" value="GAF"/>
</dbReference>